<dbReference type="SUPFAM" id="SSF56112">
    <property type="entry name" value="Protein kinase-like (PK-like)"/>
    <property type="match status" value="1"/>
</dbReference>
<evidence type="ECO:0000256" key="7">
    <source>
        <dbReference type="SAM" id="MobiDB-lite"/>
    </source>
</evidence>
<dbReference type="GO" id="GO:0005524">
    <property type="term" value="F:ATP binding"/>
    <property type="evidence" value="ECO:0007669"/>
    <property type="project" value="UniProtKB-UniRule"/>
</dbReference>
<evidence type="ECO:0000259" key="8">
    <source>
        <dbReference type="PROSITE" id="PS50011"/>
    </source>
</evidence>
<feature type="compositionally biased region" description="Polar residues" evidence="7">
    <location>
        <begin position="219"/>
        <end position="235"/>
    </location>
</feature>
<keyword evidence="4 9" id="KW-0418">Kinase</keyword>
<feature type="compositionally biased region" description="Low complexity" evidence="7">
    <location>
        <begin position="299"/>
        <end position="319"/>
    </location>
</feature>
<evidence type="ECO:0000313" key="9">
    <source>
        <dbReference type="EMBL" id="KAG9237277.1"/>
    </source>
</evidence>
<dbReference type="GO" id="GO:0033316">
    <property type="term" value="P:meiotic spindle assembly checkpoint signaling"/>
    <property type="evidence" value="ECO:0007669"/>
    <property type="project" value="TreeGrafter"/>
</dbReference>
<dbReference type="GO" id="GO:0098813">
    <property type="term" value="P:nuclear chromosome segregation"/>
    <property type="evidence" value="ECO:0007669"/>
    <property type="project" value="UniProtKB-ARBA"/>
</dbReference>
<feature type="compositionally biased region" description="Low complexity" evidence="7">
    <location>
        <begin position="185"/>
        <end position="200"/>
    </location>
</feature>
<gene>
    <name evidence="9" type="ORF">BJ875DRAFT_168710</name>
</gene>
<dbReference type="FunFam" id="3.30.200.20:FF:000131">
    <property type="entry name" value="Dual specificity protein kinase TTK"/>
    <property type="match status" value="1"/>
</dbReference>
<dbReference type="InterPro" id="IPR008271">
    <property type="entry name" value="Ser/Thr_kinase_AS"/>
</dbReference>
<evidence type="ECO:0000256" key="6">
    <source>
        <dbReference type="PROSITE-ProRule" id="PRU10141"/>
    </source>
</evidence>
<feature type="compositionally biased region" description="Polar residues" evidence="7">
    <location>
        <begin position="1"/>
        <end position="14"/>
    </location>
</feature>
<dbReference type="Proteomes" id="UP000824998">
    <property type="component" value="Unassembled WGS sequence"/>
</dbReference>
<dbReference type="EMBL" id="MU251390">
    <property type="protein sequence ID" value="KAG9237277.1"/>
    <property type="molecule type" value="Genomic_DNA"/>
</dbReference>
<feature type="compositionally biased region" description="Polar residues" evidence="7">
    <location>
        <begin position="254"/>
        <end position="263"/>
    </location>
</feature>
<dbReference type="PROSITE" id="PS00108">
    <property type="entry name" value="PROTEIN_KINASE_ST"/>
    <property type="match status" value="1"/>
</dbReference>
<keyword evidence="1" id="KW-0723">Serine/threonine-protein kinase</keyword>
<keyword evidence="5 6" id="KW-0067">ATP-binding</keyword>
<organism evidence="9 10">
    <name type="scientific">Amylocarpus encephaloides</name>
    <dbReference type="NCBI Taxonomy" id="45428"/>
    <lineage>
        <taxon>Eukaryota</taxon>
        <taxon>Fungi</taxon>
        <taxon>Dikarya</taxon>
        <taxon>Ascomycota</taxon>
        <taxon>Pezizomycotina</taxon>
        <taxon>Leotiomycetes</taxon>
        <taxon>Helotiales</taxon>
        <taxon>Helotiales incertae sedis</taxon>
        <taxon>Amylocarpus</taxon>
    </lineage>
</organism>
<dbReference type="Gene3D" id="1.10.510.10">
    <property type="entry name" value="Transferase(Phosphotransferase) domain 1"/>
    <property type="match status" value="1"/>
</dbReference>
<proteinExistence type="predicted"/>
<evidence type="ECO:0000256" key="2">
    <source>
        <dbReference type="ARBA" id="ARBA00022679"/>
    </source>
</evidence>
<evidence type="ECO:0000256" key="4">
    <source>
        <dbReference type="ARBA" id="ARBA00022777"/>
    </source>
</evidence>
<dbReference type="GO" id="GO:0034501">
    <property type="term" value="P:protein localization to kinetochore"/>
    <property type="evidence" value="ECO:0007669"/>
    <property type="project" value="TreeGrafter"/>
</dbReference>
<evidence type="ECO:0000313" key="10">
    <source>
        <dbReference type="Proteomes" id="UP000824998"/>
    </source>
</evidence>
<dbReference type="Gene3D" id="3.30.200.20">
    <property type="entry name" value="Phosphorylase Kinase, domain 1"/>
    <property type="match status" value="1"/>
</dbReference>
<accession>A0A9P7YPE8</accession>
<name>A0A9P7YPE8_9HELO</name>
<feature type="region of interest" description="Disordered" evidence="7">
    <location>
        <begin position="77"/>
        <end position="454"/>
    </location>
</feature>
<dbReference type="PANTHER" id="PTHR22974:SF21">
    <property type="entry name" value="DUAL SPECIFICITY PROTEIN KINASE TTK"/>
    <property type="match status" value="1"/>
</dbReference>
<dbReference type="FunFam" id="1.10.510.10:FF:000377">
    <property type="entry name" value="Checkpoint protein kinase"/>
    <property type="match status" value="1"/>
</dbReference>
<feature type="domain" description="Protein kinase" evidence="8">
    <location>
        <begin position="574"/>
        <end position="862"/>
    </location>
</feature>
<comment type="caution">
    <text evidence="9">The sequence shown here is derived from an EMBL/GenBank/DDBJ whole genome shotgun (WGS) entry which is preliminary data.</text>
</comment>
<dbReference type="OrthoDB" id="20524at2759"/>
<dbReference type="AlphaFoldDB" id="A0A9P7YPE8"/>
<dbReference type="InterPro" id="IPR011009">
    <property type="entry name" value="Kinase-like_dom_sf"/>
</dbReference>
<sequence length="922" mass="101498">MATASPTPMGSSHFDSLLRRPSSRQIYRQQPSRIQTKTELVPAPKHVRKYSMDSSDDEIPVPMVLSALTNALLNDGEPAVETSPKLSRTNSSPANLDRSKRAEIASISQGGASPSEGKVRSPYPRRVVRLNGTPSTLRRSTSLSMAVKRHNEQQSQAAEPKAEVSLDLSTPAPIPRTVRIPITARGSQGSSLRGSSGKISSRTDSGGRSEREGSAPQEHPTTVARSQLAVSQGSVSRYAPSTIGRRKFGEEAGLQSSMRSRQVTGMLLRGPARRGRRRADEEEQSPVDEKENGLEAVRSSQEPESQESQEPQSQSQEPEFTQDPEQNWSSAYPAAYQKFSSGSPNGADDAHNSGPSYRDLAAASNSPVGGDDVLSKIRRSRSPPPPTLDAAERATAGEAQRVVKLSAVSGSPVDRRVVPGSILRSQSPPLPTFKNTERSTKETSGARPPLQVSRHPAQPVFKVPAPRLDLPATHDQENAPPTFKKNNQEPLIFLDNMDKKSTRPESMDMDKIVQRAVMSPARQPLALRSQNTPRRPAPPPPKMSILDAATKTAGAAASNASGRRNRVKVNGKVFTRLDLIGRGGSARVHRVMAENSTFYALKKVNLEDADEMAVQGFKGEINLLQKLGGDDRVIQLYDYEMNDEKGVLSVLMELGELDFKKVLDIRNKNEQPRFDPTFVRYYWKEMLECIQAIHLHDVVHSDLKPANFVLVKGRLKLIDFGIANAIETDQTINVHRENQIGTPNYMSPESLIDYNAKPDHRGRVPNNVAKLMKLGKPSDIWSLGCILYQLVYGRPPFDHIPGMLPRCQAIVNDNYAIEYPSVGTGSVPVPNGLIKTIKKCLDRDQFRRPTATDLLSDNDPFLNPIDFDDSALPITEELLGRILLNVASKIKDRTPTEAELLQLWPQGYFDRLRKNMADGKAL</sequence>
<dbReference type="PANTHER" id="PTHR22974">
    <property type="entry name" value="MIXED LINEAGE PROTEIN KINASE"/>
    <property type="match status" value="1"/>
</dbReference>
<dbReference type="GO" id="GO:0004674">
    <property type="term" value="F:protein serine/threonine kinase activity"/>
    <property type="evidence" value="ECO:0007669"/>
    <property type="project" value="UniProtKB-KW"/>
</dbReference>
<dbReference type="GO" id="GO:0007094">
    <property type="term" value="P:mitotic spindle assembly checkpoint signaling"/>
    <property type="evidence" value="ECO:0007669"/>
    <property type="project" value="TreeGrafter"/>
</dbReference>
<dbReference type="SMART" id="SM00220">
    <property type="entry name" value="S_TKc"/>
    <property type="match status" value="1"/>
</dbReference>
<evidence type="ECO:0000256" key="3">
    <source>
        <dbReference type="ARBA" id="ARBA00022741"/>
    </source>
</evidence>
<keyword evidence="3 6" id="KW-0547">Nucleotide-binding</keyword>
<evidence type="ECO:0000256" key="5">
    <source>
        <dbReference type="ARBA" id="ARBA00022840"/>
    </source>
</evidence>
<dbReference type="GO" id="GO:0005634">
    <property type="term" value="C:nucleus"/>
    <property type="evidence" value="ECO:0007669"/>
    <property type="project" value="TreeGrafter"/>
</dbReference>
<protein>
    <submittedName>
        <fullName evidence="9">Kinase-like domain-containing protein</fullName>
    </submittedName>
</protein>
<dbReference type="InterPro" id="IPR017441">
    <property type="entry name" value="Protein_kinase_ATP_BS"/>
</dbReference>
<dbReference type="InterPro" id="IPR027084">
    <property type="entry name" value="Mps1_cat"/>
</dbReference>
<reference evidence="9" key="1">
    <citation type="journal article" date="2021" name="IMA Fungus">
        <title>Genomic characterization of three marine fungi, including Emericellopsis atlantica sp. nov. with signatures of a generalist lifestyle and marine biomass degradation.</title>
        <authorList>
            <person name="Hagestad O.C."/>
            <person name="Hou L."/>
            <person name="Andersen J.H."/>
            <person name="Hansen E.H."/>
            <person name="Altermark B."/>
            <person name="Li C."/>
            <person name="Kuhnert E."/>
            <person name="Cox R.J."/>
            <person name="Crous P.W."/>
            <person name="Spatafora J.W."/>
            <person name="Lail K."/>
            <person name="Amirebrahimi M."/>
            <person name="Lipzen A."/>
            <person name="Pangilinan J."/>
            <person name="Andreopoulos W."/>
            <person name="Hayes R.D."/>
            <person name="Ng V."/>
            <person name="Grigoriev I.V."/>
            <person name="Jackson S.A."/>
            <person name="Sutton T.D.S."/>
            <person name="Dobson A.D.W."/>
            <person name="Rama T."/>
        </authorList>
    </citation>
    <scope>NUCLEOTIDE SEQUENCE</scope>
    <source>
        <strain evidence="9">TRa018bII</strain>
    </source>
</reference>
<dbReference type="CDD" id="cd14131">
    <property type="entry name" value="PKc_Mps1"/>
    <property type="match status" value="1"/>
</dbReference>
<dbReference type="PROSITE" id="PS00107">
    <property type="entry name" value="PROTEIN_KINASE_ATP"/>
    <property type="match status" value="1"/>
</dbReference>
<dbReference type="PROSITE" id="PS50011">
    <property type="entry name" value="PROTEIN_KINASE_DOM"/>
    <property type="match status" value="1"/>
</dbReference>
<feature type="binding site" evidence="6">
    <location>
        <position position="602"/>
    </location>
    <ligand>
        <name>ATP</name>
        <dbReference type="ChEBI" id="CHEBI:30616"/>
    </ligand>
</feature>
<keyword evidence="10" id="KW-1185">Reference proteome</keyword>
<dbReference type="InterPro" id="IPR000719">
    <property type="entry name" value="Prot_kinase_dom"/>
</dbReference>
<dbReference type="GO" id="GO:0000776">
    <property type="term" value="C:kinetochore"/>
    <property type="evidence" value="ECO:0007669"/>
    <property type="project" value="TreeGrafter"/>
</dbReference>
<evidence type="ECO:0000256" key="1">
    <source>
        <dbReference type="ARBA" id="ARBA00022527"/>
    </source>
</evidence>
<feature type="region of interest" description="Disordered" evidence="7">
    <location>
        <begin position="1"/>
        <end position="57"/>
    </location>
</feature>
<feature type="compositionally biased region" description="Polar residues" evidence="7">
    <location>
        <begin position="23"/>
        <end position="38"/>
    </location>
</feature>
<dbReference type="GO" id="GO:0004712">
    <property type="term" value="F:protein serine/threonine/tyrosine kinase activity"/>
    <property type="evidence" value="ECO:0007669"/>
    <property type="project" value="TreeGrafter"/>
</dbReference>
<dbReference type="Pfam" id="PF00069">
    <property type="entry name" value="Pkinase"/>
    <property type="match status" value="1"/>
</dbReference>
<keyword evidence="2" id="KW-0808">Transferase</keyword>
<feature type="compositionally biased region" description="Polar residues" evidence="7">
    <location>
        <begin position="84"/>
        <end position="94"/>
    </location>
</feature>
<feature type="compositionally biased region" description="Low complexity" evidence="7">
    <location>
        <begin position="135"/>
        <end position="144"/>
    </location>
</feature>